<dbReference type="CDD" id="cd24015">
    <property type="entry name" value="ASKHA_NBD_PanK-III"/>
    <property type="match status" value="1"/>
</dbReference>
<dbReference type="NCBIfam" id="NF009871">
    <property type="entry name" value="PRK13331.1"/>
    <property type="match status" value="1"/>
</dbReference>
<reference evidence="17 18" key="1">
    <citation type="submission" date="2020-10" db="EMBL/GenBank/DDBJ databases">
        <authorList>
            <person name="Castelo-Branco R."/>
            <person name="Eusebio N."/>
            <person name="Adriana R."/>
            <person name="Vieira A."/>
            <person name="Brugerolle De Fraissinette N."/>
            <person name="Rezende De Castro R."/>
            <person name="Schneider M.P."/>
            <person name="Vasconcelos V."/>
            <person name="Leao P.N."/>
        </authorList>
    </citation>
    <scope>NUCLEOTIDE SEQUENCE [LARGE SCALE GENOMIC DNA]</scope>
    <source>
        <strain evidence="17 18">LEGE 00031</strain>
    </source>
</reference>
<dbReference type="Proteomes" id="UP000658720">
    <property type="component" value="Unassembled WGS sequence"/>
</dbReference>
<evidence type="ECO:0000256" key="12">
    <source>
        <dbReference type="ARBA" id="ARBA00022958"/>
    </source>
</evidence>
<dbReference type="Gene3D" id="3.30.420.40">
    <property type="match status" value="1"/>
</dbReference>
<keyword evidence="8 16" id="KW-0808">Transferase</keyword>
<evidence type="ECO:0000256" key="3">
    <source>
        <dbReference type="ARBA" id="ARBA00004496"/>
    </source>
</evidence>
<name>A0ABR9VPQ6_9SYNC</name>
<evidence type="ECO:0000256" key="10">
    <source>
        <dbReference type="ARBA" id="ARBA00022777"/>
    </source>
</evidence>
<keyword evidence="7 16" id="KW-0963">Cytoplasm</keyword>
<feature type="binding site" evidence="16">
    <location>
        <begin position="100"/>
        <end position="103"/>
    </location>
    <ligand>
        <name>substrate</name>
    </ligand>
</feature>
<gene>
    <name evidence="16" type="primary">coaX</name>
    <name evidence="17" type="ORF">IQ217_05570</name>
</gene>
<feature type="binding site" evidence="16">
    <location>
        <position position="96"/>
    </location>
    <ligand>
        <name>substrate</name>
    </ligand>
</feature>
<evidence type="ECO:0000256" key="15">
    <source>
        <dbReference type="ARBA" id="ARBA00040883"/>
    </source>
</evidence>
<keyword evidence="10 16" id="KW-0418">Kinase</keyword>
<evidence type="ECO:0000256" key="13">
    <source>
        <dbReference type="ARBA" id="ARBA00022993"/>
    </source>
</evidence>
<comment type="similarity">
    <text evidence="14 16">Belongs to the type III pantothenate kinase family.</text>
</comment>
<evidence type="ECO:0000256" key="5">
    <source>
        <dbReference type="ARBA" id="ARBA00011738"/>
    </source>
</evidence>
<comment type="caution">
    <text evidence="17">The sequence shown here is derived from an EMBL/GenBank/DDBJ whole genome shotgun (WGS) entry which is preliminary data.</text>
</comment>
<evidence type="ECO:0000256" key="2">
    <source>
        <dbReference type="ARBA" id="ARBA00001958"/>
    </source>
</evidence>
<evidence type="ECO:0000256" key="4">
    <source>
        <dbReference type="ARBA" id="ARBA00005225"/>
    </source>
</evidence>
<organism evidence="17 18">
    <name type="scientific">Synechocystis salina LEGE 00031</name>
    <dbReference type="NCBI Taxonomy" id="1828736"/>
    <lineage>
        <taxon>Bacteria</taxon>
        <taxon>Bacillati</taxon>
        <taxon>Cyanobacteriota</taxon>
        <taxon>Cyanophyceae</taxon>
        <taxon>Synechococcales</taxon>
        <taxon>Merismopediaceae</taxon>
        <taxon>Synechocystis</taxon>
    </lineage>
</organism>
<feature type="binding site" evidence="16">
    <location>
        <position position="183"/>
    </location>
    <ligand>
        <name>substrate</name>
    </ligand>
</feature>
<dbReference type="InterPro" id="IPR004619">
    <property type="entry name" value="Type_III_PanK"/>
</dbReference>
<evidence type="ECO:0000256" key="11">
    <source>
        <dbReference type="ARBA" id="ARBA00022840"/>
    </source>
</evidence>
<protein>
    <recommendedName>
        <fullName evidence="15 16">Type III pantothenate kinase</fullName>
        <ecNumber evidence="6 16">2.7.1.33</ecNumber>
    </recommendedName>
    <alternativeName>
        <fullName evidence="16">PanK-III</fullName>
    </alternativeName>
    <alternativeName>
        <fullName evidence="16">Pantothenic acid kinase</fullName>
    </alternativeName>
</protein>
<dbReference type="PANTHER" id="PTHR34265">
    <property type="entry name" value="TYPE III PANTOTHENATE KINASE"/>
    <property type="match status" value="1"/>
</dbReference>
<comment type="cofactor">
    <cofactor evidence="2">
        <name>K(+)</name>
        <dbReference type="ChEBI" id="CHEBI:29103"/>
    </cofactor>
</comment>
<accession>A0ABR9VPQ6</accession>
<evidence type="ECO:0000313" key="17">
    <source>
        <dbReference type="EMBL" id="MBE9253342.1"/>
    </source>
</evidence>
<evidence type="ECO:0000256" key="9">
    <source>
        <dbReference type="ARBA" id="ARBA00022741"/>
    </source>
</evidence>
<dbReference type="GO" id="GO:0004594">
    <property type="term" value="F:pantothenate kinase activity"/>
    <property type="evidence" value="ECO:0007669"/>
    <property type="project" value="UniProtKB-EC"/>
</dbReference>
<feature type="binding site" evidence="16">
    <location>
        <position position="122"/>
    </location>
    <ligand>
        <name>K(+)</name>
        <dbReference type="ChEBI" id="CHEBI:29103"/>
    </ligand>
</feature>
<comment type="catalytic activity">
    <reaction evidence="1 16">
        <text>(R)-pantothenate + ATP = (R)-4'-phosphopantothenate + ADP + H(+)</text>
        <dbReference type="Rhea" id="RHEA:16373"/>
        <dbReference type="ChEBI" id="CHEBI:10986"/>
        <dbReference type="ChEBI" id="CHEBI:15378"/>
        <dbReference type="ChEBI" id="CHEBI:29032"/>
        <dbReference type="ChEBI" id="CHEBI:30616"/>
        <dbReference type="ChEBI" id="CHEBI:456216"/>
        <dbReference type="EC" id="2.7.1.33"/>
    </reaction>
</comment>
<comment type="subcellular location">
    <subcellularLocation>
        <location evidence="3 16">Cytoplasm</location>
    </subcellularLocation>
</comment>
<evidence type="ECO:0000256" key="6">
    <source>
        <dbReference type="ARBA" id="ARBA00012102"/>
    </source>
</evidence>
<evidence type="ECO:0000256" key="8">
    <source>
        <dbReference type="ARBA" id="ARBA00022679"/>
    </source>
</evidence>
<comment type="cofactor">
    <cofactor evidence="16">
        <name>NH4(+)</name>
        <dbReference type="ChEBI" id="CHEBI:28938"/>
    </cofactor>
    <cofactor evidence="16">
        <name>K(+)</name>
        <dbReference type="ChEBI" id="CHEBI:29103"/>
    </cofactor>
    <text evidence="16">A monovalent cation. Ammonium or potassium.</text>
</comment>
<keyword evidence="13 16" id="KW-0173">Coenzyme A biosynthesis</keyword>
<keyword evidence="9 16" id="KW-0547">Nucleotide-binding</keyword>
<feature type="active site" description="Proton acceptor" evidence="16">
    <location>
        <position position="102"/>
    </location>
</feature>
<dbReference type="Pfam" id="PF03309">
    <property type="entry name" value="Pan_kinase"/>
    <property type="match status" value="1"/>
</dbReference>
<comment type="function">
    <text evidence="16">Catalyzes the phosphorylation of pantothenate (Pan), the first step in CoA biosynthesis.</text>
</comment>
<proteinExistence type="inferred from homology"/>
<keyword evidence="12 16" id="KW-0630">Potassium</keyword>
<feature type="binding site" evidence="16">
    <location>
        <begin position="24"/>
        <end position="31"/>
    </location>
    <ligand>
        <name>ATP</name>
        <dbReference type="ChEBI" id="CHEBI:30616"/>
    </ligand>
</feature>
<dbReference type="InterPro" id="IPR043129">
    <property type="entry name" value="ATPase_NBD"/>
</dbReference>
<dbReference type="PANTHER" id="PTHR34265:SF1">
    <property type="entry name" value="TYPE III PANTOTHENATE KINASE"/>
    <property type="match status" value="1"/>
</dbReference>
<evidence type="ECO:0000256" key="14">
    <source>
        <dbReference type="ARBA" id="ARBA00038036"/>
    </source>
</evidence>
<dbReference type="NCBIfam" id="TIGR00671">
    <property type="entry name" value="baf"/>
    <property type="match status" value="1"/>
</dbReference>
<dbReference type="EMBL" id="JADEVV010000011">
    <property type="protein sequence ID" value="MBE9253342.1"/>
    <property type="molecule type" value="Genomic_DNA"/>
</dbReference>
<keyword evidence="11 16" id="KW-0067">ATP-binding</keyword>
<comment type="pathway">
    <text evidence="4 16">Cofactor biosynthesis; coenzyme A biosynthesis; CoA from (R)-pantothenate: step 1/5.</text>
</comment>
<keyword evidence="16" id="KW-0479">Metal-binding</keyword>
<keyword evidence="18" id="KW-1185">Reference proteome</keyword>
<dbReference type="HAMAP" id="MF_01274">
    <property type="entry name" value="Pantothen_kinase_3"/>
    <property type="match status" value="1"/>
</dbReference>
<evidence type="ECO:0000313" key="18">
    <source>
        <dbReference type="Proteomes" id="UP000658720"/>
    </source>
</evidence>
<feature type="binding site" evidence="16">
    <location>
        <position position="125"/>
    </location>
    <ligand>
        <name>ATP</name>
        <dbReference type="ChEBI" id="CHEBI:30616"/>
    </ligand>
</feature>
<dbReference type="SUPFAM" id="SSF53067">
    <property type="entry name" value="Actin-like ATPase domain"/>
    <property type="match status" value="1"/>
</dbReference>
<comment type="subunit">
    <text evidence="5 16">Homodimer.</text>
</comment>
<evidence type="ECO:0000256" key="16">
    <source>
        <dbReference type="HAMAP-Rule" id="MF_01274"/>
    </source>
</evidence>
<dbReference type="EC" id="2.7.1.33" evidence="6 16"/>
<dbReference type="RefSeq" id="WP_194019212.1">
    <property type="nucleotide sequence ID" value="NZ_JADEVV010000011.1"/>
</dbReference>
<sequence>METLKPGFGLAPDHDKQKPWLALMIGNSRLHWAYCSGNTPLATWVTDYSPDLDQLPVSLGEVPFLLASVVPEQTEVWQAYQPRILTLKDIPLGNTYPSFGIDRALAGLGAGLIYGFPCLIIDGGTALTITGFDQDKKLVGGAILPGLGLQLQVLGDRLAALPKLELGPLTQLSQLPDRWALDTPSAIFSGVTYGMLGALQDYLQAWQAQFPGAAMVMTGGDGKILHVLLGQHSPNLAVALNDNLIFLGMAAIQHGDRPIC</sequence>
<evidence type="ECO:0000256" key="7">
    <source>
        <dbReference type="ARBA" id="ARBA00022490"/>
    </source>
</evidence>
<evidence type="ECO:0000256" key="1">
    <source>
        <dbReference type="ARBA" id="ARBA00001206"/>
    </source>
</evidence>